<dbReference type="Pfam" id="PF01168">
    <property type="entry name" value="Ala_racemase_N"/>
    <property type="match status" value="1"/>
</dbReference>
<dbReference type="Gene3D" id="3.20.20.10">
    <property type="entry name" value="Alanine racemase"/>
    <property type="match status" value="1"/>
</dbReference>
<accession>A0ABW0R0Z6</accession>
<organism evidence="2 3">
    <name type="scientific">Cohnella yongneupensis</name>
    <dbReference type="NCBI Taxonomy" id="425006"/>
    <lineage>
        <taxon>Bacteria</taxon>
        <taxon>Bacillati</taxon>
        <taxon>Bacillota</taxon>
        <taxon>Bacilli</taxon>
        <taxon>Bacillales</taxon>
        <taxon>Paenibacillaceae</taxon>
        <taxon>Cohnella</taxon>
    </lineage>
</organism>
<reference evidence="3" key="1">
    <citation type="journal article" date="2019" name="Int. J. Syst. Evol. Microbiol.">
        <title>The Global Catalogue of Microorganisms (GCM) 10K type strain sequencing project: providing services to taxonomists for standard genome sequencing and annotation.</title>
        <authorList>
            <consortium name="The Broad Institute Genomics Platform"/>
            <consortium name="The Broad Institute Genome Sequencing Center for Infectious Disease"/>
            <person name="Wu L."/>
            <person name="Ma J."/>
        </authorList>
    </citation>
    <scope>NUCLEOTIDE SEQUENCE [LARGE SCALE GENOMIC DNA]</scope>
    <source>
        <strain evidence="3">CGMCC 1.18578</strain>
    </source>
</reference>
<dbReference type="PANTHER" id="PTHR28004">
    <property type="entry name" value="ZGC:162816-RELATED"/>
    <property type="match status" value="1"/>
</dbReference>
<dbReference type="Proteomes" id="UP001596108">
    <property type="component" value="Unassembled WGS sequence"/>
</dbReference>
<evidence type="ECO:0000313" key="2">
    <source>
        <dbReference type="EMBL" id="MFC5530911.1"/>
    </source>
</evidence>
<dbReference type="InterPro" id="IPR001608">
    <property type="entry name" value="Ala_racemase_N"/>
</dbReference>
<comment type="caution">
    <text evidence="2">The sequence shown here is derived from an EMBL/GenBank/DDBJ whole genome shotgun (WGS) entry which is preliminary data.</text>
</comment>
<feature type="domain" description="Alanine racemase N-terminal" evidence="1">
    <location>
        <begin position="21"/>
        <end position="267"/>
    </location>
</feature>
<dbReference type="PANTHER" id="PTHR28004:SF2">
    <property type="entry name" value="D-SERINE DEHYDRATASE"/>
    <property type="match status" value="1"/>
</dbReference>
<dbReference type="RefSeq" id="WP_378112854.1">
    <property type="nucleotide sequence ID" value="NZ_JBHSNC010000048.1"/>
</dbReference>
<proteinExistence type="predicted"/>
<keyword evidence="3" id="KW-1185">Reference proteome</keyword>
<dbReference type="SUPFAM" id="SSF51419">
    <property type="entry name" value="PLP-binding barrel"/>
    <property type="match status" value="1"/>
</dbReference>
<gene>
    <name evidence="2" type="ORF">ACFPQ4_15890</name>
</gene>
<name>A0ABW0R0Z6_9BACL</name>
<evidence type="ECO:0000259" key="1">
    <source>
        <dbReference type="Pfam" id="PF01168"/>
    </source>
</evidence>
<sequence length="398" mass="43856">MPDYATYKSIFAGIPMPYAFIDLDMLDRNIRDIAKAAGNKKIRIASKSIRSVDVLRRIMRSDDVYEGVMCYTAKEAAFLAHEGFQDLLLGYPTWDAQGVLPLIDLIGEGHVITFMVDSIAHVEQLERLAKRRGVRVPVCLDIDMSANYPGLRFGVWRSPLDGWDSVRPVAERIQASPWVRLDGIMGYEAQIAGVGDRVPGQALKNAIVRYLKRRSVKDVASRREEVVSRLRELGLPLRFVNAGGTGSLASSRTEKAVTEMTAGSGFYSPLLFDNYRSFRYMPAAGFAVEIVRKPRRDIVTCLGGGYTASGAADGTKLPRPYLPAGLSLFPLEGAGEVQTPLLIGKKAEMPDLNIGDPVFFRHAKAGELCERFNCLYAISDGSIVGEYATYRGVGENFL</sequence>
<dbReference type="InterPro" id="IPR051466">
    <property type="entry name" value="D-amino_acid_metab_enzyme"/>
</dbReference>
<dbReference type="EMBL" id="JBHSNC010000048">
    <property type="protein sequence ID" value="MFC5530911.1"/>
    <property type="molecule type" value="Genomic_DNA"/>
</dbReference>
<dbReference type="CDD" id="cd06813">
    <property type="entry name" value="PLPDE_III_DSD_D-TA_like_2"/>
    <property type="match status" value="1"/>
</dbReference>
<dbReference type="InterPro" id="IPR029066">
    <property type="entry name" value="PLP-binding_barrel"/>
</dbReference>
<evidence type="ECO:0000313" key="3">
    <source>
        <dbReference type="Proteomes" id="UP001596108"/>
    </source>
</evidence>
<protein>
    <submittedName>
        <fullName evidence="2">Amino acid deaminase/aldolase</fullName>
    </submittedName>
</protein>